<evidence type="ECO:0000256" key="2">
    <source>
        <dbReference type="ARBA" id="ARBA00022723"/>
    </source>
</evidence>
<dbReference type="Gene3D" id="2.60.40.1220">
    <property type="match status" value="1"/>
</dbReference>
<dbReference type="Pfam" id="PF04234">
    <property type="entry name" value="CopC"/>
    <property type="match status" value="1"/>
</dbReference>
<dbReference type="AlphaFoldDB" id="A0A7W7H6Q7"/>
<keyword evidence="2" id="KW-0479">Metal-binding</keyword>
<dbReference type="GO" id="GO:0006825">
    <property type="term" value="P:copper ion transport"/>
    <property type="evidence" value="ECO:0007669"/>
    <property type="project" value="InterPro"/>
</dbReference>
<evidence type="ECO:0000313" key="10">
    <source>
        <dbReference type="Proteomes" id="UP000546162"/>
    </source>
</evidence>
<feature type="chain" id="PRO_5030741799" evidence="7">
    <location>
        <begin position="25"/>
        <end position="189"/>
    </location>
</feature>
<dbReference type="InterPro" id="IPR007348">
    <property type="entry name" value="CopC_dom"/>
</dbReference>
<feature type="domain" description="CopC" evidence="8">
    <location>
        <begin position="25"/>
        <end position="117"/>
    </location>
</feature>
<dbReference type="GO" id="GO:0030313">
    <property type="term" value="C:cell envelope"/>
    <property type="evidence" value="ECO:0007669"/>
    <property type="project" value="UniProtKB-SubCell"/>
</dbReference>
<accession>A0A7W7H6Q7</accession>
<evidence type="ECO:0000256" key="6">
    <source>
        <dbReference type="SAM" id="Phobius"/>
    </source>
</evidence>
<evidence type="ECO:0000259" key="8">
    <source>
        <dbReference type="Pfam" id="PF04234"/>
    </source>
</evidence>
<dbReference type="PANTHER" id="PTHR34820">
    <property type="entry name" value="INNER MEMBRANE PROTEIN YEBZ"/>
    <property type="match status" value="1"/>
</dbReference>
<evidence type="ECO:0000256" key="5">
    <source>
        <dbReference type="SAM" id="MobiDB-lite"/>
    </source>
</evidence>
<keyword evidence="4" id="KW-0186">Copper</keyword>
<gene>
    <name evidence="9" type="ORF">BJY16_008383</name>
</gene>
<dbReference type="InterPro" id="IPR014756">
    <property type="entry name" value="Ig_E-set"/>
</dbReference>
<dbReference type="GO" id="GO:0042597">
    <property type="term" value="C:periplasmic space"/>
    <property type="evidence" value="ECO:0007669"/>
    <property type="project" value="InterPro"/>
</dbReference>
<dbReference type="GO" id="GO:0046688">
    <property type="term" value="P:response to copper ion"/>
    <property type="evidence" value="ECO:0007669"/>
    <property type="project" value="InterPro"/>
</dbReference>
<evidence type="ECO:0000256" key="7">
    <source>
        <dbReference type="SAM" id="SignalP"/>
    </source>
</evidence>
<dbReference type="EMBL" id="JACHNB010000001">
    <property type="protein sequence ID" value="MBB4744924.1"/>
    <property type="molecule type" value="Genomic_DNA"/>
</dbReference>
<keyword evidence="10" id="KW-1185">Reference proteome</keyword>
<dbReference type="GO" id="GO:0005507">
    <property type="term" value="F:copper ion binding"/>
    <property type="evidence" value="ECO:0007669"/>
    <property type="project" value="InterPro"/>
</dbReference>
<protein>
    <submittedName>
        <fullName evidence="9">Methionine-rich copper-binding protein CopC</fullName>
    </submittedName>
</protein>
<comment type="caution">
    <text evidence="9">The sequence shown here is derived from an EMBL/GenBank/DDBJ whole genome shotgun (WGS) entry which is preliminary data.</text>
</comment>
<name>A0A7W7H6Q7_9ACTN</name>
<feature type="compositionally biased region" description="Low complexity" evidence="5">
    <location>
        <begin position="129"/>
        <end position="153"/>
    </location>
</feature>
<reference evidence="9 10" key="1">
    <citation type="submission" date="2020-08" db="EMBL/GenBank/DDBJ databases">
        <title>Sequencing the genomes of 1000 actinobacteria strains.</title>
        <authorList>
            <person name="Klenk H.-P."/>
        </authorList>
    </citation>
    <scope>NUCLEOTIDE SEQUENCE [LARGE SCALE GENOMIC DNA]</scope>
    <source>
        <strain evidence="9 10">DSM 45809</strain>
    </source>
</reference>
<sequence>MTKRLLLALAAVLTLLLPAAPAWAHNSLVEATPAKNATLKKAPAAVKLRFLDTLADSTKLAVTAADGSTPAQSPATVSGKTISLTFTEPLPNGVYTVAYQVAAGDGHVTESSYKFTVAAPVAATSAPAGAPAGVPSSAAPAATSPSAAPAAEPVADDSDGPWLGLAAGLGILVLAGAAGFVFLRRRSAR</sequence>
<dbReference type="RefSeq" id="WP_185045118.1">
    <property type="nucleotide sequence ID" value="NZ_BAABFG010000005.1"/>
</dbReference>
<keyword evidence="6" id="KW-0812">Transmembrane</keyword>
<feature type="signal peptide" evidence="7">
    <location>
        <begin position="1"/>
        <end position="24"/>
    </location>
</feature>
<dbReference type="SUPFAM" id="SSF81296">
    <property type="entry name" value="E set domains"/>
    <property type="match status" value="1"/>
</dbReference>
<dbReference type="PANTHER" id="PTHR34820:SF4">
    <property type="entry name" value="INNER MEMBRANE PROTEIN YEBZ"/>
    <property type="match status" value="1"/>
</dbReference>
<evidence type="ECO:0000256" key="1">
    <source>
        <dbReference type="ARBA" id="ARBA00004196"/>
    </source>
</evidence>
<organism evidence="9 10">
    <name type="scientific">Actinoplanes octamycinicus</name>
    <dbReference type="NCBI Taxonomy" id="135948"/>
    <lineage>
        <taxon>Bacteria</taxon>
        <taxon>Bacillati</taxon>
        <taxon>Actinomycetota</taxon>
        <taxon>Actinomycetes</taxon>
        <taxon>Micromonosporales</taxon>
        <taxon>Micromonosporaceae</taxon>
        <taxon>Actinoplanes</taxon>
    </lineage>
</organism>
<feature type="region of interest" description="Disordered" evidence="5">
    <location>
        <begin position="129"/>
        <end position="155"/>
    </location>
</feature>
<evidence type="ECO:0000256" key="3">
    <source>
        <dbReference type="ARBA" id="ARBA00022729"/>
    </source>
</evidence>
<proteinExistence type="predicted"/>
<evidence type="ECO:0000256" key="4">
    <source>
        <dbReference type="ARBA" id="ARBA00023008"/>
    </source>
</evidence>
<keyword evidence="6" id="KW-1133">Transmembrane helix</keyword>
<feature type="transmembrane region" description="Helical" evidence="6">
    <location>
        <begin position="162"/>
        <end position="183"/>
    </location>
</feature>
<keyword evidence="3 7" id="KW-0732">Signal</keyword>
<dbReference type="GO" id="GO:0005886">
    <property type="term" value="C:plasma membrane"/>
    <property type="evidence" value="ECO:0007669"/>
    <property type="project" value="TreeGrafter"/>
</dbReference>
<comment type="subcellular location">
    <subcellularLocation>
        <location evidence="1">Cell envelope</location>
    </subcellularLocation>
</comment>
<dbReference type="InterPro" id="IPR014755">
    <property type="entry name" value="Cu-Rt/internalin_Ig-like"/>
</dbReference>
<keyword evidence="6" id="KW-0472">Membrane</keyword>
<dbReference type="Proteomes" id="UP000546162">
    <property type="component" value="Unassembled WGS sequence"/>
</dbReference>
<evidence type="ECO:0000313" key="9">
    <source>
        <dbReference type="EMBL" id="MBB4744924.1"/>
    </source>
</evidence>
<dbReference type="InterPro" id="IPR032694">
    <property type="entry name" value="CopC/D"/>
</dbReference>